<reference evidence="1 2" key="1">
    <citation type="journal article" date="2019" name="Nat. Ecol. Evol.">
        <title>Megaphylogeny resolves global patterns of mushroom evolution.</title>
        <authorList>
            <person name="Varga T."/>
            <person name="Krizsan K."/>
            <person name="Foldi C."/>
            <person name="Dima B."/>
            <person name="Sanchez-Garcia M."/>
            <person name="Sanchez-Ramirez S."/>
            <person name="Szollosi G.J."/>
            <person name="Szarkandi J.G."/>
            <person name="Papp V."/>
            <person name="Albert L."/>
            <person name="Andreopoulos W."/>
            <person name="Angelini C."/>
            <person name="Antonin V."/>
            <person name="Barry K.W."/>
            <person name="Bougher N.L."/>
            <person name="Buchanan P."/>
            <person name="Buyck B."/>
            <person name="Bense V."/>
            <person name="Catcheside P."/>
            <person name="Chovatia M."/>
            <person name="Cooper J."/>
            <person name="Damon W."/>
            <person name="Desjardin D."/>
            <person name="Finy P."/>
            <person name="Geml J."/>
            <person name="Haridas S."/>
            <person name="Hughes K."/>
            <person name="Justo A."/>
            <person name="Karasinski D."/>
            <person name="Kautmanova I."/>
            <person name="Kiss B."/>
            <person name="Kocsube S."/>
            <person name="Kotiranta H."/>
            <person name="LaButti K.M."/>
            <person name="Lechner B.E."/>
            <person name="Liimatainen K."/>
            <person name="Lipzen A."/>
            <person name="Lukacs Z."/>
            <person name="Mihaltcheva S."/>
            <person name="Morgado L.N."/>
            <person name="Niskanen T."/>
            <person name="Noordeloos M.E."/>
            <person name="Ohm R.A."/>
            <person name="Ortiz-Santana B."/>
            <person name="Ovrebo C."/>
            <person name="Racz N."/>
            <person name="Riley R."/>
            <person name="Savchenko A."/>
            <person name="Shiryaev A."/>
            <person name="Soop K."/>
            <person name="Spirin V."/>
            <person name="Szebenyi C."/>
            <person name="Tomsovsky M."/>
            <person name="Tulloss R.E."/>
            <person name="Uehling J."/>
            <person name="Grigoriev I.V."/>
            <person name="Vagvolgyi C."/>
            <person name="Papp T."/>
            <person name="Martin F.M."/>
            <person name="Miettinen O."/>
            <person name="Hibbett D.S."/>
            <person name="Nagy L.G."/>
        </authorList>
    </citation>
    <scope>NUCLEOTIDE SEQUENCE [LARGE SCALE GENOMIC DNA]</scope>
    <source>
        <strain evidence="1 2">NL-1719</strain>
    </source>
</reference>
<protein>
    <submittedName>
        <fullName evidence="1">Uncharacterized protein</fullName>
    </submittedName>
</protein>
<keyword evidence="2" id="KW-1185">Reference proteome</keyword>
<accession>A0ACD2ZZH4</accession>
<proteinExistence type="predicted"/>
<gene>
    <name evidence="1" type="ORF">BDN72DRAFT_678000</name>
</gene>
<organism evidence="1 2">
    <name type="scientific">Pluteus cervinus</name>
    <dbReference type="NCBI Taxonomy" id="181527"/>
    <lineage>
        <taxon>Eukaryota</taxon>
        <taxon>Fungi</taxon>
        <taxon>Dikarya</taxon>
        <taxon>Basidiomycota</taxon>
        <taxon>Agaricomycotina</taxon>
        <taxon>Agaricomycetes</taxon>
        <taxon>Agaricomycetidae</taxon>
        <taxon>Agaricales</taxon>
        <taxon>Pluteineae</taxon>
        <taxon>Pluteaceae</taxon>
        <taxon>Pluteus</taxon>
    </lineage>
</organism>
<sequence length="121" mass="14064">MSLHFVSWFCARYTPLNRFLFLVLSHSRVYSLELENLVSFRPSFRFSASFSILTISSPLLRSCSVYMARQISTLWEAALRCIDADNLVPFKFQVLHGHRDTAFTHWGQVMRKLTANTRPFG</sequence>
<evidence type="ECO:0000313" key="1">
    <source>
        <dbReference type="EMBL" id="TFK58809.1"/>
    </source>
</evidence>
<name>A0ACD2ZZH4_9AGAR</name>
<dbReference type="EMBL" id="ML209187">
    <property type="protein sequence ID" value="TFK58809.1"/>
    <property type="molecule type" value="Genomic_DNA"/>
</dbReference>
<dbReference type="Proteomes" id="UP000308600">
    <property type="component" value="Unassembled WGS sequence"/>
</dbReference>
<evidence type="ECO:0000313" key="2">
    <source>
        <dbReference type="Proteomes" id="UP000308600"/>
    </source>
</evidence>